<evidence type="ECO:0000259" key="3">
    <source>
        <dbReference type="Pfam" id="PF19289"/>
    </source>
</evidence>
<evidence type="ECO:0000256" key="1">
    <source>
        <dbReference type="ARBA" id="ARBA00005836"/>
    </source>
</evidence>
<evidence type="ECO:0000259" key="2">
    <source>
        <dbReference type="Pfam" id="PF01523"/>
    </source>
</evidence>
<dbReference type="InterPro" id="IPR036059">
    <property type="entry name" value="TldD/PmbA_sf"/>
</dbReference>
<dbReference type="GO" id="GO:0008237">
    <property type="term" value="F:metallopeptidase activity"/>
    <property type="evidence" value="ECO:0007669"/>
    <property type="project" value="UniProtKB-KW"/>
</dbReference>
<feature type="domain" description="Metalloprotease TldD/E C-terminal" evidence="3">
    <location>
        <begin position="237"/>
        <end position="445"/>
    </location>
</feature>
<dbReference type="InterPro" id="IPR047657">
    <property type="entry name" value="PmbA"/>
</dbReference>
<evidence type="ECO:0000313" key="6">
    <source>
        <dbReference type="Proteomes" id="UP001170481"/>
    </source>
</evidence>
<dbReference type="InterPro" id="IPR002510">
    <property type="entry name" value="Metalloprtase-TldD/E_N"/>
</dbReference>
<name>A0AAP4U2E5_9GAMM</name>
<keyword evidence="5" id="KW-0645">Protease</keyword>
<dbReference type="InterPro" id="IPR045570">
    <property type="entry name" value="Metalloprtase-TldD/E_cen_dom"/>
</dbReference>
<dbReference type="EMBL" id="JAUORK010000014">
    <property type="protein sequence ID" value="MDO6672708.1"/>
    <property type="molecule type" value="Genomic_DNA"/>
</dbReference>
<evidence type="ECO:0000259" key="4">
    <source>
        <dbReference type="Pfam" id="PF19290"/>
    </source>
</evidence>
<dbReference type="Pfam" id="PF19289">
    <property type="entry name" value="PmbA_TldD_3rd"/>
    <property type="match status" value="1"/>
</dbReference>
<dbReference type="GO" id="GO:0005829">
    <property type="term" value="C:cytosol"/>
    <property type="evidence" value="ECO:0007669"/>
    <property type="project" value="TreeGrafter"/>
</dbReference>
<dbReference type="Proteomes" id="UP001170481">
    <property type="component" value="Unassembled WGS sequence"/>
</dbReference>
<dbReference type="Pfam" id="PF19290">
    <property type="entry name" value="PmbA_TldD_2nd"/>
    <property type="match status" value="1"/>
</dbReference>
<dbReference type="InterPro" id="IPR045569">
    <property type="entry name" value="Metalloprtase-TldD/E_C"/>
</dbReference>
<dbReference type="EC" id="3.4.24.-" evidence="5"/>
<feature type="domain" description="Metalloprotease TldD/E central" evidence="4">
    <location>
        <begin position="125"/>
        <end position="230"/>
    </location>
</feature>
<keyword evidence="5" id="KW-0482">Metalloprotease</keyword>
<evidence type="ECO:0000313" key="5">
    <source>
        <dbReference type="EMBL" id="MDO6672708.1"/>
    </source>
</evidence>
<dbReference type="PANTHER" id="PTHR43421">
    <property type="entry name" value="METALLOPROTEASE PMBA"/>
    <property type="match status" value="1"/>
</dbReference>
<sequence>MSQAFDAVAQQQLLERRVSEALELARSLGADACEVGASVDQGVSISVRDGEVETVELSRDQGIGVTVYLGNRKGSATSSDAGSDSIRAAVEKAVSIAHYTGEDSFAGLAPAELMATDFPDLKAHHPWAISVDEATDLALACERAGLEVEGIAQSEGASFSSGEGVQVYGNSHGFLASQCGSRHSMSCMLIAKDAQGMQRDYDYTSVRNPADLRSPESVGREAARRTLARLNARKVATGRMPVLFDPQMSAGLVGHYLSAIAGGSLYRESSFLCDSLGQPLFPDWFTLGENPREVGGMSSAAFDNDGVATRDNVYFADGKVQSYMLSAYSARRLNMQTTGNAGGARNVRITAPLTSLDEMLKQMGTGVLVTELMGQGVNGVTGDYSRGASGFWVENGEIQHAVEEFTIAGNLRDMAANLLAVGDDVDTRGSIHSGSWLIDGMTVAGMSEGEDEDEDEELEG</sequence>
<comment type="similarity">
    <text evidence="1">Belongs to the peptidase U62 family.</text>
</comment>
<dbReference type="InterPro" id="IPR035068">
    <property type="entry name" value="TldD/PmbA_N"/>
</dbReference>
<dbReference type="PANTHER" id="PTHR43421:SF1">
    <property type="entry name" value="METALLOPROTEASE PMBA"/>
    <property type="match status" value="1"/>
</dbReference>
<dbReference type="NCBIfam" id="NF008268">
    <property type="entry name" value="PRK11040.1"/>
    <property type="match status" value="1"/>
</dbReference>
<feature type="domain" description="Metalloprotease TldD/E N-terminal" evidence="2">
    <location>
        <begin position="33"/>
        <end position="97"/>
    </location>
</feature>
<dbReference type="Gene3D" id="3.30.2290.10">
    <property type="entry name" value="PmbA/TldD superfamily"/>
    <property type="match status" value="1"/>
</dbReference>
<gene>
    <name evidence="5" type="primary">pmbA</name>
    <name evidence="5" type="ORF">Q4535_11330</name>
</gene>
<dbReference type="GO" id="GO:0006508">
    <property type="term" value="P:proteolysis"/>
    <property type="evidence" value="ECO:0007669"/>
    <property type="project" value="InterPro"/>
</dbReference>
<proteinExistence type="inferred from homology"/>
<dbReference type="RefSeq" id="WP_303594285.1">
    <property type="nucleotide sequence ID" value="NZ_JAUORK010000014.1"/>
</dbReference>
<dbReference type="Pfam" id="PF01523">
    <property type="entry name" value="PmbA_TldD_1st"/>
    <property type="match status" value="1"/>
</dbReference>
<accession>A0AAP4U2E5</accession>
<dbReference type="AlphaFoldDB" id="A0AAP4U2E5"/>
<comment type="caution">
    <text evidence="5">The sequence shown here is derived from an EMBL/GenBank/DDBJ whole genome shotgun (WGS) entry which is preliminary data.</text>
</comment>
<reference evidence="5" key="1">
    <citation type="submission" date="2023-07" db="EMBL/GenBank/DDBJ databases">
        <title>Genome content predicts the carbon catabolic preferences of heterotrophic bacteria.</title>
        <authorList>
            <person name="Gralka M."/>
        </authorList>
    </citation>
    <scope>NUCLEOTIDE SEQUENCE</scope>
    <source>
        <strain evidence="5">C2R13</strain>
    </source>
</reference>
<dbReference type="SUPFAM" id="SSF111283">
    <property type="entry name" value="Putative modulator of DNA gyrase, PmbA/TldD"/>
    <property type="match status" value="1"/>
</dbReference>
<protein>
    <submittedName>
        <fullName evidence="5">Metalloprotease PmbA</fullName>
        <ecNumber evidence="5">3.4.24.-</ecNumber>
    </submittedName>
</protein>
<organism evidence="5 6">
    <name type="scientific">Cobetia amphilecti</name>
    <dbReference type="NCBI Taxonomy" id="1055104"/>
    <lineage>
        <taxon>Bacteria</taxon>
        <taxon>Pseudomonadati</taxon>
        <taxon>Pseudomonadota</taxon>
        <taxon>Gammaproteobacteria</taxon>
        <taxon>Oceanospirillales</taxon>
        <taxon>Halomonadaceae</taxon>
        <taxon>Cobetia</taxon>
    </lineage>
</organism>
<keyword evidence="5" id="KW-0378">Hydrolase</keyword>